<keyword evidence="4" id="KW-1185">Reference proteome</keyword>
<sequence>MGNPSEEDPPPSYPSAPLAGEAQEFSGYNPNYTPPAQQNSPQVITSQPPVQNPPGAEWPFIKSTQPKDWKYNCFEAFCSGSECCVAWCCPCMSIAKTAEMLGLDGNRAFCCAFWGHAFTLAFQQRELIRLKYNIPSKYSGCADFWCLFCCWSCTLAQSSLQLKYELLQNRQ</sequence>
<evidence type="ECO:0000256" key="1">
    <source>
        <dbReference type="ARBA" id="ARBA00009024"/>
    </source>
</evidence>
<feature type="region of interest" description="Disordered" evidence="2">
    <location>
        <begin position="1"/>
        <end position="57"/>
    </location>
</feature>
<protein>
    <submittedName>
        <fullName evidence="3">Oidioi.mRNA.OKI2018_I69.chr1.g568.t1.cds</fullName>
    </submittedName>
</protein>
<evidence type="ECO:0000313" key="3">
    <source>
        <dbReference type="EMBL" id="CAG5103000.1"/>
    </source>
</evidence>
<name>A0ABN7SK88_OIKDI</name>
<evidence type="ECO:0000256" key="2">
    <source>
        <dbReference type="SAM" id="MobiDB-lite"/>
    </source>
</evidence>
<dbReference type="NCBIfam" id="TIGR01571">
    <property type="entry name" value="A_thal_Cys_rich"/>
    <property type="match status" value="1"/>
</dbReference>
<dbReference type="Pfam" id="PF04749">
    <property type="entry name" value="PLAC8"/>
    <property type="match status" value="1"/>
</dbReference>
<accession>A0ABN7SK88</accession>
<dbReference type="Proteomes" id="UP001158576">
    <property type="component" value="Chromosome 1"/>
</dbReference>
<organism evidence="3 4">
    <name type="scientific">Oikopleura dioica</name>
    <name type="common">Tunicate</name>
    <dbReference type="NCBI Taxonomy" id="34765"/>
    <lineage>
        <taxon>Eukaryota</taxon>
        <taxon>Metazoa</taxon>
        <taxon>Chordata</taxon>
        <taxon>Tunicata</taxon>
        <taxon>Appendicularia</taxon>
        <taxon>Copelata</taxon>
        <taxon>Oikopleuridae</taxon>
        <taxon>Oikopleura</taxon>
    </lineage>
</organism>
<dbReference type="InterPro" id="IPR006461">
    <property type="entry name" value="PLAC_motif_containing"/>
</dbReference>
<dbReference type="EMBL" id="OU015566">
    <property type="protein sequence ID" value="CAG5103000.1"/>
    <property type="molecule type" value="Genomic_DNA"/>
</dbReference>
<reference evidence="3 4" key="1">
    <citation type="submission" date="2021-04" db="EMBL/GenBank/DDBJ databases">
        <authorList>
            <person name="Bliznina A."/>
        </authorList>
    </citation>
    <scope>NUCLEOTIDE SEQUENCE [LARGE SCALE GENOMIC DNA]</scope>
</reference>
<comment type="similarity">
    <text evidence="1">Belongs to the cornifelin family.</text>
</comment>
<evidence type="ECO:0000313" key="4">
    <source>
        <dbReference type="Proteomes" id="UP001158576"/>
    </source>
</evidence>
<gene>
    <name evidence="3" type="ORF">OKIOD_LOCUS9333</name>
</gene>
<proteinExistence type="inferred from homology"/>
<feature type="compositionally biased region" description="Polar residues" evidence="2">
    <location>
        <begin position="26"/>
        <end position="49"/>
    </location>
</feature>